<keyword evidence="4 9" id="KW-0479">Metal-binding</keyword>
<dbReference type="GO" id="GO:0008033">
    <property type="term" value="P:tRNA processing"/>
    <property type="evidence" value="ECO:0007669"/>
    <property type="project" value="UniProtKB-UniRule"/>
</dbReference>
<keyword evidence="7 9" id="KW-0456">Lyase</keyword>
<dbReference type="EC" id="4.1.3.44" evidence="9"/>
<sequence>MSQYEEILKKQGHHLVGQNEHSAVKLCHWLKKSLRDEGECYKSKFYGIASHRCIQMTPYIGCNQNCIICWRPTGMKTSFDEMDSPEEIVEASIKEQRRILTGYKGSYRTNMSKYEGAVDPKHAAISLIGEPTLYPYLEDLIEEYGKRGLTTFVVSNGTNPEVIEEINPTQLYISLESFEEEMYKKMCRPNEKDLWERVLESLEILGKKRCRTVLRITLVRGLNFEAERFIPLIELASPDYIEVKSYMHLGYSRRRLERDRMPTHREIKEFSRILNGKTDYSILDDAEISRVVLLSKDKGEDRMINF</sequence>
<keyword evidence="3 9" id="KW-0819">tRNA processing</keyword>
<dbReference type="InterPro" id="IPR058240">
    <property type="entry name" value="rSAM_sf"/>
</dbReference>
<evidence type="ECO:0000256" key="2">
    <source>
        <dbReference type="ARBA" id="ARBA00022691"/>
    </source>
</evidence>
<keyword evidence="9" id="KW-0963">Cytoplasm</keyword>
<comment type="subunit">
    <text evidence="9">Monomer.</text>
</comment>
<dbReference type="PROSITE" id="PS51918">
    <property type="entry name" value="RADICAL_SAM"/>
    <property type="match status" value="1"/>
</dbReference>
<dbReference type="InterPro" id="IPR013785">
    <property type="entry name" value="Aldolase_TIM"/>
</dbReference>
<dbReference type="SFLD" id="SFLDG01071">
    <property type="entry name" value="tRNA_wybutosine-synthesizing"/>
    <property type="match status" value="1"/>
</dbReference>
<evidence type="ECO:0000256" key="4">
    <source>
        <dbReference type="ARBA" id="ARBA00022723"/>
    </source>
</evidence>
<dbReference type="InterPro" id="IPR007197">
    <property type="entry name" value="rSAM"/>
</dbReference>
<dbReference type="PANTHER" id="PTHR13930">
    <property type="entry name" value="S-ADENOSYL-L-METHIONINE-DEPENDENT TRNA 4-DEMETHYLWYOSINE SYNTHASE"/>
    <property type="match status" value="1"/>
</dbReference>
<comment type="catalytic activity">
    <reaction evidence="8 9">
        <text>N(1)-methylguanosine(37) in tRNA(Phe) + pyruvate + S-adenosyl-L-methionine = 4-demethylwyosine(37) in tRNA(Phe) + 5'-deoxyadenosine + L-methionine + CO2 + H2O</text>
        <dbReference type="Rhea" id="RHEA:36347"/>
        <dbReference type="Rhea" id="RHEA-COMP:10164"/>
        <dbReference type="Rhea" id="RHEA-COMP:10165"/>
        <dbReference type="ChEBI" id="CHEBI:15361"/>
        <dbReference type="ChEBI" id="CHEBI:15377"/>
        <dbReference type="ChEBI" id="CHEBI:16526"/>
        <dbReference type="ChEBI" id="CHEBI:17319"/>
        <dbReference type="ChEBI" id="CHEBI:57844"/>
        <dbReference type="ChEBI" id="CHEBI:59789"/>
        <dbReference type="ChEBI" id="CHEBI:64315"/>
        <dbReference type="ChEBI" id="CHEBI:73542"/>
        <dbReference type="EC" id="4.1.3.44"/>
    </reaction>
</comment>
<comment type="subcellular location">
    <subcellularLocation>
        <location evidence="9">Cytoplasm</location>
    </subcellularLocation>
</comment>
<comment type="similarity">
    <text evidence="9">Belongs to the TYW1 family.</text>
</comment>
<reference evidence="11 12" key="1">
    <citation type="journal article" date="2019" name="Nat. Microbiol.">
        <title>Wide diversity of methane and short-chain alkane metabolisms in uncultured archaea.</title>
        <authorList>
            <person name="Borrel G."/>
            <person name="Adam P.S."/>
            <person name="McKay L.J."/>
            <person name="Chen L.X."/>
            <person name="Sierra-Garcia I.N."/>
            <person name="Sieber C.M."/>
            <person name="Letourneur Q."/>
            <person name="Ghozlane A."/>
            <person name="Andersen G.L."/>
            <person name="Li W.J."/>
            <person name="Hallam S.J."/>
            <person name="Muyzer G."/>
            <person name="de Oliveira V.M."/>
            <person name="Inskeep W.P."/>
            <person name="Banfield J.F."/>
            <person name="Gribaldo S."/>
        </authorList>
    </citation>
    <scope>NUCLEOTIDE SEQUENCE [LARGE SCALE GENOMIC DNA]</scope>
    <source>
        <strain evidence="11">NM1b</strain>
    </source>
</reference>
<accession>A0A520KYF7</accession>
<dbReference type="HAMAP" id="MF_01921">
    <property type="entry name" value="TYW1_archaea"/>
    <property type="match status" value="1"/>
</dbReference>
<feature type="binding site" evidence="9">
    <location>
        <position position="66"/>
    </location>
    <ligand>
        <name>[4Fe-4S] cluster</name>
        <dbReference type="ChEBI" id="CHEBI:49883"/>
        <label>2</label>
        <note>4Fe-4S-S-AdoMet</note>
    </ligand>
</feature>
<evidence type="ECO:0000256" key="1">
    <source>
        <dbReference type="ARBA" id="ARBA00022485"/>
    </source>
</evidence>
<dbReference type="GO" id="GO:0005737">
    <property type="term" value="C:cytoplasm"/>
    <property type="evidence" value="ECO:0007669"/>
    <property type="project" value="UniProtKB-SubCell"/>
</dbReference>
<dbReference type="GO" id="GO:0051539">
    <property type="term" value="F:4 iron, 4 sulfur cluster binding"/>
    <property type="evidence" value="ECO:0007669"/>
    <property type="project" value="UniProtKB-UniRule"/>
</dbReference>
<dbReference type="CDD" id="cd01335">
    <property type="entry name" value="Radical_SAM"/>
    <property type="match status" value="1"/>
</dbReference>
<feature type="binding site" evidence="9">
    <location>
        <position position="40"/>
    </location>
    <ligand>
        <name>[4Fe-4S] cluster</name>
        <dbReference type="ChEBI" id="CHEBI:49883"/>
        <label>1</label>
    </ligand>
</feature>
<evidence type="ECO:0000256" key="5">
    <source>
        <dbReference type="ARBA" id="ARBA00023004"/>
    </source>
</evidence>
<evidence type="ECO:0000256" key="9">
    <source>
        <dbReference type="HAMAP-Rule" id="MF_01921"/>
    </source>
</evidence>
<gene>
    <name evidence="9" type="primary">taw1</name>
    <name evidence="11" type="ORF">EF807_03310</name>
</gene>
<dbReference type="EMBL" id="RXIL01000055">
    <property type="protein sequence ID" value="RZN70417.1"/>
    <property type="molecule type" value="Genomic_DNA"/>
</dbReference>
<keyword evidence="5 9" id="KW-0408">Iron</keyword>
<feature type="binding site" evidence="9">
    <location>
        <position position="27"/>
    </location>
    <ligand>
        <name>[4Fe-4S] cluster</name>
        <dbReference type="ChEBI" id="CHEBI:49883"/>
        <label>1</label>
    </ligand>
</feature>
<evidence type="ECO:0000259" key="10">
    <source>
        <dbReference type="PROSITE" id="PS51918"/>
    </source>
</evidence>
<dbReference type="NCBIfam" id="TIGR03972">
    <property type="entry name" value="rSAM_TYW1"/>
    <property type="match status" value="1"/>
</dbReference>
<dbReference type="Pfam" id="PF08608">
    <property type="entry name" value="Wyosine_form"/>
    <property type="match status" value="1"/>
</dbReference>
<name>A0A520KYF7_9EURY</name>
<protein>
    <recommendedName>
        <fullName evidence="9">S-adenosyl-L-methionine-dependent tRNA 4-demethylwyosine synthase</fullName>
        <ecNumber evidence="9">4.1.3.44</ecNumber>
    </recommendedName>
    <alternativeName>
        <fullName evidence="9">tRNA wyosine derivatives biosynthesis protein Taw1</fullName>
    </alternativeName>
</protein>
<organism evidence="11 12">
    <name type="scientific">Candidatus Methanolliviera hydrocarbonicum</name>
    <dbReference type="NCBI Taxonomy" id="2491085"/>
    <lineage>
        <taxon>Archaea</taxon>
        <taxon>Methanobacteriati</taxon>
        <taxon>Methanobacteriota</taxon>
        <taxon>Candidatus Methanoliparia</taxon>
        <taxon>Candidatus Methanoliparales</taxon>
        <taxon>Candidatus Methanollivieraceae</taxon>
        <taxon>Candidatus Methanolliviera</taxon>
    </lineage>
</organism>
<evidence type="ECO:0000256" key="7">
    <source>
        <dbReference type="ARBA" id="ARBA00023239"/>
    </source>
</evidence>
<evidence type="ECO:0000256" key="8">
    <source>
        <dbReference type="ARBA" id="ARBA00049466"/>
    </source>
</evidence>
<dbReference type="Gene3D" id="3.20.20.70">
    <property type="entry name" value="Aldolase class I"/>
    <property type="match status" value="1"/>
</dbReference>
<dbReference type="PANTHER" id="PTHR13930:SF0">
    <property type="entry name" value="S-ADENOSYL-L-METHIONINE-DEPENDENT TRNA 4-DEMETHYLWYOSINE SYNTHASE TYW1-RELATED"/>
    <property type="match status" value="1"/>
</dbReference>
<keyword evidence="2 9" id="KW-0949">S-adenosyl-L-methionine</keyword>
<feature type="domain" description="Radical SAM core" evidence="10">
    <location>
        <begin position="46"/>
        <end position="277"/>
    </location>
</feature>
<dbReference type="InterPro" id="IPR034556">
    <property type="entry name" value="tRNA_wybutosine-synthase"/>
</dbReference>
<dbReference type="GO" id="GO:0046872">
    <property type="term" value="F:metal ion binding"/>
    <property type="evidence" value="ECO:0007669"/>
    <property type="project" value="UniProtKB-KW"/>
</dbReference>
<dbReference type="InterPro" id="IPR023993">
    <property type="entry name" value="TYW1_archaea"/>
</dbReference>
<keyword evidence="1 9" id="KW-0004">4Fe-4S</keyword>
<dbReference type="SFLD" id="SFLDS00029">
    <property type="entry name" value="Radical_SAM"/>
    <property type="match status" value="1"/>
</dbReference>
<evidence type="ECO:0000256" key="3">
    <source>
        <dbReference type="ARBA" id="ARBA00022694"/>
    </source>
</evidence>
<evidence type="ECO:0000313" key="12">
    <source>
        <dbReference type="Proteomes" id="UP000320766"/>
    </source>
</evidence>
<dbReference type="SUPFAM" id="SSF102114">
    <property type="entry name" value="Radical SAM enzymes"/>
    <property type="match status" value="1"/>
</dbReference>
<feature type="binding site" evidence="9">
    <location>
        <position position="69"/>
    </location>
    <ligand>
        <name>[4Fe-4S] cluster</name>
        <dbReference type="ChEBI" id="CHEBI:49883"/>
        <label>2</label>
        <note>4Fe-4S-S-AdoMet</note>
    </ligand>
</feature>
<dbReference type="SFLD" id="SFLDF00284">
    <property type="entry name" value="tRNA_wybutosine-synthesizing"/>
    <property type="match status" value="1"/>
</dbReference>
<dbReference type="AlphaFoldDB" id="A0A520KYF7"/>
<dbReference type="InterPro" id="IPR013917">
    <property type="entry name" value="tRNA_wybutosine-synth"/>
</dbReference>
<evidence type="ECO:0000256" key="6">
    <source>
        <dbReference type="ARBA" id="ARBA00023014"/>
    </source>
</evidence>
<feature type="binding site" evidence="9">
    <location>
        <position position="53"/>
    </location>
    <ligand>
        <name>[4Fe-4S] cluster</name>
        <dbReference type="ChEBI" id="CHEBI:49883"/>
        <label>1</label>
    </ligand>
</feature>
<evidence type="ECO:0000313" key="11">
    <source>
        <dbReference type="EMBL" id="RZN70417.1"/>
    </source>
</evidence>
<comment type="function">
    <text evidence="9">Component of the wyosine derivatives biosynthesis pathway that catalyzes the condensation of N-methylguanine with 2 carbon atoms from pyruvate to form the tricyclic 4-demethylwyosine (imG-14) on guanosine-37 of tRNA(Phe).</text>
</comment>
<dbReference type="Proteomes" id="UP000320766">
    <property type="component" value="Unassembled WGS sequence"/>
</dbReference>
<proteinExistence type="inferred from homology"/>
<dbReference type="Pfam" id="PF04055">
    <property type="entry name" value="Radical_SAM"/>
    <property type="match status" value="1"/>
</dbReference>
<feature type="binding site" evidence="9">
    <location>
        <position position="62"/>
    </location>
    <ligand>
        <name>[4Fe-4S] cluster</name>
        <dbReference type="ChEBI" id="CHEBI:49883"/>
        <label>2</label>
        <note>4Fe-4S-S-AdoMet</note>
    </ligand>
</feature>
<keyword evidence="6 9" id="KW-0411">Iron-sulfur</keyword>
<dbReference type="GO" id="GO:0102521">
    <property type="term" value="F:tRNA-4-demethylwyosine synthase activity"/>
    <property type="evidence" value="ECO:0007669"/>
    <property type="project" value="UniProtKB-EC"/>
</dbReference>
<comment type="caution">
    <text evidence="11">The sequence shown here is derived from an EMBL/GenBank/DDBJ whole genome shotgun (WGS) entry which is preliminary data.</text>
</comment>
<comment type="cofactor">
    <cofactor evidence="9">
        <name>[4Fe-4S] cluster</name>
        <dbReference type="ChEBI" id="CHEBI:49883"/>
    </cofactor>
    <text evidence="9">Binds 2 [4Fe-4S] clusters. Binds 1 [4Fe-4S] cluster coordinated with 3 cysteines and an exchangeable S-adenosyl-L-methionine.</text>
</comment>